<dbReference type="PANTHER" id="PTHR33055:SF15">
    <property type="entry name" value="TRANSPOSASE-RELATED"/>
    <property type="match status" value="1"/>
</dbReference>
<dbReference type="GO" id="GO:0003677">
    <property type="term" value="F:DNA binding"/>
    <property type="evidence" value="ECO:0007669"/>
    <property type="project" value="InterPro"/>
</dbReference>
<dbReference type="GO" id="GO:0004803">
    <property type="term" value="F:transposase activity"/>
    <property type="evidence" value="ECO:0007669"/>
    <property type="project" value="InterPro"/>
</dbReference>
<dbReference type="EMBL" id="SNRY01002162">
    <property type="protein sequence ID" value="KAA6326465.1"/>
    <property type="molecule type" value="Genomic_DNA"/>
</dbReference>
<dbReference type="GO" id="GO:0006313">
    <property type="term" value="P:DNA transposition"/>
    <property type="evidence" value="ECO:0007669"/>
    <property type="project" value="InterPro"/>
</dbReference>
<dbReference type="InterPro" id="IPR047650">
    <property type="entry name" value="Transpos_IS110"/>
</dbReference>
<evidence type="ECO:0000259" key="1">
    <source>
        <dbReference type="Pfam" id="PF02371"/>
    </source>
</evidence>
<organism evidence="2">
    <name type="scientific">termite gut metagenome</name>
    <dbReference type="NCBI Taxonomy" id="433724"/>
    <lineage>
        <taxon>unclassified sequences</taxon>
        <taxon>metagenomes</taxon>
        <taxon>organismal metagenomes</taxon>
    </lineage>
</organism>
<reference evidence="2" key="1">
    <citation type="submission" date="2019-03" db="EMBL/GenBank/DDBJ databases">
        <title>Single cell metagenomics reveals metabolic interactions within the superorganism composed of flagellate Streblomastix strix and complex community of Bacteroidetes bacteria on its surface.</title>
        <authorList>
            <person name="Treitli S.C."/>
            <person name="Kolisko M."/>
            <person name="Husnik F."/>
            <person name="Keeling P."/>
            <person name="Hampl V."/>
        </authorList>
    </citation>
    <scope>NUCLEOTIDE SEQUENCE</scope>
    <source>
        <strain evidence="2">STM</strain>
    </source>
</reference>
<dbReference type="AlphaFoldDB" id="A0A5J4QYU4"/>
<proteinExistence type="predicted"/>
<evidence type="ECO:0000313" key="2">
    <source>
        <dbReference type="EMBL" id="KAA6326465.1"/>
    </source>
</evidence>
<dbReference type="PANTHER" id="PTHR33055">
    <property type="entry name" value="TRANSPOSASE FOR INSERTION SEQUENCE ELEMENT IS1111A"/>
    <property type="match status" value="1"/>
</dbReference>
<dbReference type="InterPro" id="IPR003346">
    <property type="entry name" value="Transposase_20"/>
</dbReference>
<feature type="domain" description="Transposase IS116/IS110/IS902 C-terminal" evidence="1">
    <location>
        <begin position="103"/>
        <end position="185"/>
    </location>
</feature>
<protein>
    <recommendedName>
        <fullName evidence="1">Transposase IS116/IS110/IS902 C-terminal domain-containing protein</fullName>
    </recommendedName>
</protein>
<comment type="caution">
    <text evidence="2">The sequence shown here is derived from an EMBL/GenBank/DDBJ whole genome shotgun (WGS) entry which is preliminary data.</text>
</comment>
<name>A0A5J4QYU4_9ZZZZ</name>
<gene>
    <name evidence="2" type="ORF">EZS27_024430</name>
</gene>
<dbReference type="Pfam" id="PF02371">
    <property type="entry name" value="Transposase_20"/>
    <property type="match status" value="1"/>
</dbReference>
<accession>A0A5J4QYU4</accession>
<sequence length="268" mass="30471">MVMSGIRIGSCMSNLGTKSVMNIISALIEGKSDPCQLEKLVYGNTANKRSGKLREALSGNVKEHHRVQLEWEKEAYDLFEKQTQLCLIRMNEICNEHFPKEMEYLQTIPGVSLVSSMLIIAETGAEMSVFETSGKITGWAGLRPRNDESAGKYKCTATTKGNKYLRSVFVQVAWAASRMKNSYDREKFNRLAMRKPRKKALIAIARKLLTVSWHVLHDKSPISGQVHWSICKRGHCCHHEVTRTENALFAEDGQIDGHERYSDWQLHE</sequence>